<gene>
    <name evidence="4" type="ORF">TCEB3V08_LOCUS3073</name>
</gene>
<dbReference type="EMBL" id="OC317182">
    <property type="protein sequence ID" value="CAD7395304.1"/>
    <property type="molecule type" value="Genomic_DNA"/>
</dbReference>
<name>A0A7R9CGB3_TIMCR</name>
<evidence type="ECO:0000256" key="1">
    <source>
        <dbReference type="ARBA" id="ARBA00008889"/>
    </source>
</evidence>
<protein>
    <recommendedName>
        <fullName evidence="2">Large ribosomal subunit protein uL10m</fullName>
    </recommendedName>
    <alternativeName>
        <fullName evidence="3">39S ribosomal protein L10, mitochondrial</fullName>
    </alternativeName>
</protein>
<evidence type="ECO:0000256" key="2">
    <source>
        <dbReference type="ARBA" id="ARBA00035707"/>
    </source>
</evidence>
<dbReference type="InterPro" id="IPR047865">
    <property type="entry name" value="Ribosomal_uL10_bac_type"/>
</dbReference>
<sequence length="300" mass="34699">MSQPNAGAMLLSGLARSLRYSKEWNYRDGTTLTSLETSQMLISPFKSPVTAIFKLGSWQNLATSAIPEFTLVEDSSRARFLERKWQPFLQTVRFRNRINIQRPRAPHYIRAKVLDTCRPIFPKKFENIPILLAREILKWFNRSQMVAFFHRNPWTAEDQFKAYVALKKQDMHLKIYGRSTLKMAVENTRYEVVLKLFESHNLVVFSAEPQVEKLLKLLKKIPQLTLLAGIVDGQFLSKKELVRYSTLPDLQTSRAGLVTVINSMPAQIVHNLNHHQQTLVGHLQQHLEIQQKPHDDAEVT</sequence>
<dbReference type="AlphaFoldDB" id="A0A7R9CGB3"/>
<dbReference type="PANTHER" id="PTHR11560">
    <property type="entry name" value="39S RIBOSOMAL PROTEIN L10, MITOCHONDRIAL"/>
    <property type="match status" value="1"/>
</dbReference>
<proteinExistence type="inferred from homology"/>
<comment type="similarity">
    <text evidence="1">Belongs to the universal ribosomal protein uL10 family.</text>
</comment>
<dbReference type="SUPFAM" id="SSF160369">
    <property type="entry name" value="Ribosomal protein L10-like"/>
    <property type="match status" value="1"/>
</dbReference>
<evidence type="ECO:0000256" key="3">
    <source>
        <dbReference type="ARBA" id="ARBA00035716"/>
    </source>
</evidence>
<organism evidence="4">
    <name type="scientific">Timema cristinae</name>
    <name type="common">Walking stick</name>
    <dbReference type="NCBI Taxonomy" id="61476"/>
    <lineage>
        <taxon>Eukaryota</taxon>
        <taxon>Metazoa</taxon>
        <taxon>Ecdysozoa</taxon>
        <taxon>Arthropoda</taxon>
        <taxon>Hexapoda</taxon>
        <taxon>Insecta</taxon>
        <taxon>Pterygota</taxon>
        <taxon>Neoptera</taxon>
        <taxon>Polyneoptera</taxon>
        <taxon>Phasmatodea</taxon>
        <taxon>Timematodea</taxon>
        <taxon>Timematoidea</taxon>
        <taxon>Timematidae</taxon>
        <taxon>Timema</taxon>
    </lineage>
</organism>
<reference evidence="4" key="1">
    <citation type="submission" date="2020-11" db="EMBL/GenBank/DDBJ databases">
        <authorList>
            <person name="Tran Van P."/>
        </authorList>
    </citation>
    <scope>NUCLEOTIDE SEQUENCE</scope>
</reference>
<accession>A0A7R9CGB3</accession>
<dbReference type="InterPro" id="IPR043141">
    <property type="entry name" value="Ribosomal_uL10-like_sf"/>
</dbReference>
<evidence type="ECO:0000313" key="4">
    <source>
        <dbReference type="EMBL" id="CAD7395304.1"/>
    </source>
</evidence>
<dbReference type="Gene3D" id="3.30.70.1730">
    <property type="match status" value="1"/>
</dbReference>